<accession>A0A4S8JWX4</accession>
<dbReference type="AlphaFoldDB" id="A0A4S8JWX4"/>
<keyword evidence="3" id="KW-1185">Reference proteome</keyword>
<comment type="caution">
    <text evidence="2">The sequence shown here is derived from an EMBL/GenBank/DDBJ whole genome shotgun (WGS) entry which is preliminary data.</text>
</comment>
<dbReference type="EMBL" id="PYDT01000003">
    <property type="protein sequence ID" value="THU66784.1"/>
    <property type="molecule type" value="Genomic_DNA"/>
</dbReference>
<protein>
    <submittedName>
        <fullName evidence="2">Uncharacterized protein</fullName>
    </submittedName>
</protein>
<evidence type="ECO:0000313" key="2">
    <source>
        <dbReference type="EMBL" id="THU66784.1"/>
    </source>
</evidence>
<sequence>MGGAAAPGAPYHRGLPSLLGDLAIPSVTKLLALYDGIYLGVSGGWDRAIPNPLPGLLPPVQGARRISGAPSNNKGWKKRFFFVSCSQEWGFSIGWAFQTIDNTSPSLSAGEIVDVDQLRGILSSSRAIREMTEDWMIEAEDLGRIIVSGSGSPSEEDEDLGPEDAFGPGCWHERRPGIARCHLPRRGLGKSKWEGIVDGDPSRRVLERSTVDTGTMSRLLSGRR</sequence>
<organism evidence="2 3">
    <name type="scientific">Musa balbisiana</name>
    <name type="common">Banana</name>
    <dbReference type="NCBI Taxonomy" id="52838"/>
    <lineage>
        <taxon>Eukaryota</taxon>
        <taxon>Viridiplantae</taxon>
        <taxon>Streptophyta</taxon>
        <taxon>Embryophyta</taxon>
        <taxon>Tracheophyta</taxon>
        <taxon>Spermatophyta</taxon>
        <taxon>Magnoliopsida</taxon>
        <taxon>Liliopsida</taxon>
        <taxon>Zingiberales</taxon>
        <taxon>Musaceae</taxon>
        <taxon>Musa</taxon>
    </lineage>
</organism>
<feature type="region of interest" description="Disordered" evidence="1">
    <location>
        <begin position="148"/>
        <end position="167"/>
    </location>
</feature>
<evidence type="ECO:0000256" key="1">
    <source>
        <dbReference type="SAM" id="MobiDB-lite"/>
    </source>
</evidence>
<gene>
    <name evidence="2" type="ORF">C4D60_Mb05t17860</name>
</gene>
<proteinExistence type="predicted"/>
<reference evidence="2 3" key="1">
    <citation type="journal article" date="2019" name="Nat. Plants">
        <title>Genome sequencing of Musa balbisiana reveals subgenome evolution and function divergence in polyploid bananas.</title>
        <authorList>
            <person name="Yao X."/>
        </authorList>
    </citation>
    <scope>NUCLEOTIDE SEQUENCE [LARGE SCALE GENOMIC DNA]</scope>
    <source>
        <strain evidence="3">cv. DH-PKW</strain>
        <tissue evidence="2">Leaves</tissue>
    </source>
</reference>
<name>A0A4S8JWX4_MUSBA</name>
<dbReference type="Proteomes" id="UP000317650">
    <property type="component" value="Chromosome 5"/>
</dbReference>
<evidence type="ECO:0000313" key="3">
    <source>
        <dbReference type="Proteomes" id="UP000317650"/>
    </source>
</evidence>